<feature type="domain" description="Kinetochore protein Nuf2 N-terminal" evidence="14">
    <location>
        <begin position="32"/>
        <end position="166"/>
    </location>
</feature>
<dbReference type="GO" id="GO:0007052">
    <property type="term" value="P:mitotic spindle organization"/>
    <property type="evidence" value="ECO:0007669"/>
    <property type="project" value="TreeGrafter"/>
</dbReference>
<feature type="coiled-coil region" evidence="12">
    <location>
        <begin position="174"/>
        <end position="222"/>
    </location>
</feature>
<dbReference type="Pfam" id="PF18595">
    <property type="entry name" value="Nuf2_DHR10-like"/>
    <property type="match status" value="1"/>
</dbReference>
<dbReference type="Gene3D" id="1.10.418.60">
    <property type="entry name" value="Ncd80 complex, Nuf2 subunit"/>
    <property type="match status" value="1"/>
</dbReference>
<proteinExistence type="inferred from homology"/>
<evidence type="ECO:0000256" key="1">
    <source>
        <dbReference type="ARBA" id="ARBA00004123"/>
    </source>
</evidence>
<dbReference type="RefSeq" id="XP_025597911.1">
    <property type="nucleotide sequence ID" value="XM_025745649.1"/>
</dbReference>
<comment type="subcellular location">
    <subcellularLocation>
        <location evidence="2">Chromosome</location>
        <location evidence="2">Centromere</location>
        <location evidence="2">Kinetochore</location>
    </subcellularLocation>
    <subcellularLocation>
        <location evidence="1">Nucleus</location>
    </subcellularLocation>
</comment>
<keyword evidence="9" id="KW-0539">Nucleus</keyword>
<reference evidence="16 17" key="1">
    <citation type="journal article" date="2018" name="Mol. Biol. Evol.">
        <title>Broad Genomic Sampling Reveals a Smut Pathogenic Ancestry of the Fungal Clade Ustilaginomycotina.</title>
        <authorList>
            <person name="Kijpornyongpan T."/>
            <person name="Mondo S.J."/>
            <person name="Barry K."/>
            <person name="Sandor L."/>
            <person name="Lee J."/>
            <person name="Lipzen A."/>
            <person name="Pangilinan J."/>
            <person name="LaButti K."/>
            <person name="Hainaut M."/>
            <person name="Henrissat B."/>
            <person name="Grigoriev I.V."/>
            <person name="Spatafora J.W."/>
            <person name="Aime M.C."/>
        </authorList>
    </citation>
    <scope>NUCLEOTIDE SEQUENCE [LARGE SCALE GENOMIC DNA]</scope>
    <source>
        <strain evidence="16 17">MCA 4186</strain>
    </source>
</reference>
<keyword evidence="7" id="KW-0995">Kinetochore</keyword>
<keyword evidence="4" id="KW-0158">Chromosome</keyword>
<dbReference type="PANTHER" id="PTHR21650:SF2">
    <property type="entry name" value="KINETOCHORE PROTEIN NUF2"/>
    <property type="match status" value="1"/>
</dbReference>
<evidence type="ECO:0000313" key="16">
    <source>
        <dbReference type="EMBL" id="PWN97632.1"/>
    </source>
</evidence>
<gene>
    <name evidence="16" type="ORF">FA09DRAFT_41423</name>
</gene>
<evidence type="ECO:0000256" key="6">
    <source>
        <dbReference type="ARBA" id="ARBA00022776"/>
    </source>
</evidence>
<sequence length="438" mass="49762">MAPSSSIGPGAGMNGAGSSTGPGAAAADNFQSFPAVAPHEAAALISDLGVPTSAEDIAHPTPQFVAKVFGVFLETLNGVSLEWIDRQRDAICGQLEYREIYEEGVHHMLLFREIRAMMQHATITDFVMADLTKPVSKRLKRQLSALVNFYRFRQDRIEEFDDAAAEGEQLVQQREELLASVETLRTRLAEEKAQREEEKPKMQGLVEENVVLSDRLMELKKEQGTLMQEHDLLKTEKGDLAERQMELQLQLQLVTADVRKLQSRIRLSPVQLKNSVMEIEAQLKGDRITLHETERKHKDLQAKLQVLKVLEADMDEAQRGVEAVVEQLAKCDAEMDAMERMRSAIAEARHEVEGLEHRREQYHRTSSALATRIERLRKTIEDRREEHAKRRAELVELLQSTSEGKRQRMEQASKLEMQANEVESQVSSKVLTWPRDVR</sequence>
<evidence type="ECO:0000256" key="7">
    <source>
        <dbReference type="ARBA" id="ARBA00022838"/>
    </source>
</evidence>
<dbReference type="GO" id="GO:0051383">
    <property type="term" value="P:kinetochore organization"/>
    <property type="evidence" value="ECO:0007669"/>
    <property type="project" value="TreeGrafter"/>
</dbReference>
<keyword evidence="17" id="KW-1185">Reference proteome</keyword>
<keyword evidence="8 12" id="KW-0175">Coiled coil</keyword>
<dbReference type="GO" id="GO:0051315">
    <property type="term" value="P:attachment of mitotic spindle microtubules to kinetochore"/>
    <property type="evidence" value="ECO:0007669"/>
    <property type="project" value="TreeGrafter"/>
</dbReference>
<dbReference type="GO" id="GO:0044877">
    <property type="term" value="F:protein-containing complex binding"/>
    <property type="evidence" value="ECO:0007669"/>
    <property type="project" value="TreeGrafter"/>
</dbReference>
<evidence type="ECO:0000256" key="13">
    <source>
        <dbReference type="SAM" id="MobiDB-lite"/>
    </source>
</evidence>
<evidence type="ECO:0000256" key="2">
    <source>
        <dbReference type="ARBA" id="ARBA00004629"/>
    </source>
</evidence>
<evidence type="ECO:0000259" key="14">
    <source>
        <dbReference type="Pfam" id="PF03800"/>
    </source>
</evidence>
<evidence type="ECO:0000256" key="8">
    <source>
        <dbReference type="ARBA" id="ARBA00023054"/>
    </source>
</evidence>
<feature type="compositionally biased region" description="Polar residues" evidence="13">
    <location>
        <begin position="421"/>
        <end position="430"/>
    </location>
</feature>
<keyword evidence="5" id="KW-0132">Cell division</keyword>
<name>A0A316Z9K4_9BASI</name>
<keyword evidence="11" id="KW-0137">Centromere</keyword>
<dbReference type="Gene3D" id="1.10.287.1490">
    <property type="match status" value="1"/>
</dbReference>
<dbReference type="AlphaFoldDB" id="A0A316Z9K4"/>
<dbReference type="EMBL" id="KZ819294">
    <property type="protein sequence ID" value="PWN97632.1"/>
    <property type="molecule type" value="Genomic_DNA"/>
</dbReference>
<organism evidence="16 17">
    <name type="scientific">Tilletiopsis washingtonensis</name>
    <dbReference type="NCBI Taxonomy" id="58919"/>
    <lineage>
        <taxon>Eukaryota</taxon>
        <taxon>Fungi</taxon>
        <taxon>Dikarya</taxon>
        <taxon>Basidiomycota</taxon>
        <taxon>Ustilaginomycotina</taxon>
        <taxon>Exobasidiomycetes</taxon>
        <taxon>Entylomatales</taxon>
        <taxon>Entylomatales incertae sedis</taxon>
        <taxon>Tilletiopsis</taxon>
    </lineage>
</organism>
<dbReference type="OrthoDB" id="8194677at2759"/>
<dbReference type="GO" id="GO:0005634">
    <property type="term" value="C:nucleus"/>
    <property type="evidence" value="ECO:0007669"/>
    <property type="project" value="UniProtKB-SubCell"/>
</dbReference>
<dbReference type="InterPro" id="IPR005549">
    <property type="entry name" value="Kinetochore_Nuf2_N"/>
</dbReference>
<dbReference type="InterPro" id="IPR041112">
    <property type="entry name" value="Nuf2_DHR10-like"/>
</dbReference>
<evidence type="ECO:0000313" key="17">
    <source>
        <dbReference type="Proteomes" id="UP000245946"/>
    </source>
</evidence>
<evidence type="ECO:0000256" key="12">
    <source>
        <dbReference type="SAM" id="Coils"/>
    </source>
</evidence>
<feature type="region of interest" description="Disordered" evidence="13">
    <location>
        <begin position="402"/>
        <end position="438"/>
    </location>
</feature>
<evidence type="ECO:0000256" key="3">
    <source>
        <dbReference type="ARBA" id="ARBA00005498"/>
    </source>
</evidence>
<dbReference type="Pfam" id="PF03800">
    <property type="entry name" value="Nuf2"/>
    <property type="match status" value="1"/>
</dbReference>
<evidence type="ECO:0000259" key="15">
    <source>
        <dbReference type="Pfam" id="PF18595"/>
    </source>
</evidence>
<feature type="compositionally biased region" description="Gly residues" evidence="13">
    <location>
        <begin position="9"/>
        <end position="20"/>
    </location>
</feature>
<evidence type="ECO:0000256" key="10">
    <source>
        <dbReference type="ARBA" id="ARBA00023306"/>
    </source>
</evidence>
<dbReference type="InterPro" id="IPR038275">
    <property type="entry name" value="Nuf2_N_sf"/>
</dbReference>
<dbReference type="GO" id="GO:0051301">
    <property type="term" value="P:cell division"/>
    <property type="evidence" value="ECO:0007669"/>
    <property type="project" value="UniProtKB-KW"/>
</dbReference>
<dbReference type="GO" id="GO:0031262">
    <property type="term" value="C:Ndc80 complex"/>
    <property type="evidence" value="ECO:0007669"/>
    <property type="project" value="InterPro"/>
</dbReference>
<evidence type="ECO:0000256" key="9">
    <source>
        <dbReference type="ARBA" id="ARBA00023242"/>
    </source>
</evidence>
<evidence type="ECO:0000256" key="4">
    <source>
        <dbReference type="ARBA" id="ARBA00022454"/>
    </source>
</evidence>
<protein>
    <submittedName>
        <fullName evidence="16">Uncharacterized protein</fullName>
    </submittedName>
</protein>
<dbReference type="PANTHER" id="PTHR21650">
    <property type="entry name" value="MEMBRALIN/KINETOCHORE PROTEIN NUF2"/>
    <property type="match status" value="1"/>
</dbReference>
<dbReference type="STRING" id="58919.A0A316Z9K4"/>
<feature type="domain" description="Nuf2 DHR10-like" evidence="15">
    <location>
        <begin position="281"/>
        <end position="394"/>
    </location>
</feature>
<accession>A0A316Z9K4</accession>
<feature type="compositionally biased region" description="Basic and acidic residues" evidence="13">
    <location>
        <begin position="403"/>
        <end position="413"/>
    </location>
</feature>
<evidence type="ECO:0000256" key="5">
    <source>
        <dbReference type="ARBA" id="ARBA00022618"/>
    </source>
</evidence>
<keyword evidence="10" id="KW-0131">Cell cycle</keyword>
<feature type="region of interest" description="Disordered" evidence="13">
    <location>
        <begin position="1"/>
        <end position="24"/>
    </location>
</feature>
<evidence type="ECO:0000256" key="11">
    <source>
        <dbReference type="ARBA" id="ARBA00023328"/>
    </source>
</evidence>
<dbReference type="GeneID" id="37273193"/>
<keyword evidence="6" id="KW-0498">Mitosis</keyword>
<comment type="similarity">
    <text evidence="3">Belongs to the NUF2 family.</text>
</comment>
<dbReference type="GO" id="GO:0045132">
    <property type="term" value="P:meiotic chromosome segregation"/>
    <property type="evidence" value="ECO:0007669"/>
    <property type="project" value="TreeGrafter"/>
</dbReference>
<dbReference type="Proteomes" id="UP000245946">
    <property type="component" value="Unassembled WGS sequence"/>
</dbReference>